<evidence type="ECO:0000259" key="6">
    <source>
        <dbReference type="Pfam" id="PF12555"/>
    </source>
</evidence>
<keyword evidence="1" id="KW-0808">Transferase</keyword>
<keyword evidence="2" id="KW-0547">Nucleotide-binding</keyword>
<feature type="transmembrane region" description="Helical" evidence="5">
    <location>
        <begin position="350"/>
        <end position="371"/>
    </location>
</feature>
<evidence type="ECO:0000256" key="3">
    <source>
        <dbReference type="ARBA" id="ARBA00022777"/>
    </source>
</evidence>
<sequence>MGAMSLFSRTADLPGLQGTLRDCTTAGRGYSRLRAGDIAVINTPDISRQDAQRLLESKPAAVLNLSQFSTGAVPNFGPHMLLDAGVLLVESIGAEAGTALKNGKKARITEEGEIHVGEKLAGTGRVLTPQAVEATFTDAQQSLVDRMEAFFGNTIQFIHSEGPLLIDGLGIPDTGTEIRDRKVLVVSPGAEHRNEVKLLRNFIREYSPVIVGVDSAADTLLELGYKPDLIVGNPAGIGADTLRSGARVVLPADPDGHAAGLERIQDLGVGAMTFPAATDSATDLALLLADYHGAELVVLAGSPFDLNDVFADEAGATPAALLTRSKLGPRLVDANAIAGLYHVSGGRSMAWLWALLGVLVGLAAIVLVVGLTGPSSFTDNLVDTWNSIALTFQGWFR</sequence>
<evidence type="ECO:0000313" key="7">
    <source>
        <dbReference type="EMBL" id="MCS5479398.1"/>
    </source>
</evidence>
<accession>A0ABT2FVY0</accession>
<evidence type="ECO:0000256" key="2">
    <source>
        <dbReference type="ARBA" id="ARBA00022741"/>
    </source>
</evidence>
<reference evidence="7 8" key="1">
    <citation type="submission" date="2022-08" db="EMBL/GenBank/DDBJ databases">
        <title>YIM 101645 draft genome.</title>
        <authorList>
            <person name="Chen X."/>
        </authorList>
    </citation>
    <scope>NUCLEOTIDE SEQUENCE [LARGE SCALE GENOMIC DNA]</scope>
    <source>
        <strain evidence="7 8">YIM 101645</strain>
    </source>
</reference>
<proteinExistence type="predicted"/>
<evidence type="ECO:0000313" key="8">
    <source>
        <dbReference type="Proteomes" id="UP001205965"/>
    </source>
</evidence>
<dbReference type="InterPro" id="IPR047795">
    <property type="entry name" value="Put_SteA-like"/>
</dbReference>
<dbReference type="RefSeq" id="WP_259427648.1">
    <property type="nucleotide sequence ID" value="NZ_JANWTC010000004.1"/>
</dbReference>
<name>A0ABT2FVY0_9CORY</name>
<keyword evidence="5" id="KW-0812">Transmembrane</keyword>
<keyword evidence="5" id="KW-1133">Transmembrane helix</keyword>
<gene>
    <name evidence="7" type="primary">steA</name>
    <name evidence="7" type="ORF">NYP18_06975</name>
</gene>
<dbReference type="Pfam" id="PF12555">
    <property type="entry name" value="SteA-like_C"/>
    <property type="match status" value="1"/>
</dbReference>
<keyword evidence="3" id="KW-0418">Kinase</keyword>
<dbReference type="SUPFAM" id="SSF63999">
    <property type="entry name" value="Thiamin pyrophosphokinase, catalytic domain"/>
    <property type="match status" value="1"/>
</dbReference>
<dbReference type="EMBL" id="JANWTC010000004">
    <property type="protein sequence ID" value="MCS5479398.1"/>
    <property type="molecule type" value="Genomic_DNA"/>
</dbReference>
<dbReference type="InterPro" id="IPR036759">
    <property type="entry name" value="TPK_catalytic_sf"/>
</dbReference>
<comment type="caution">
    <text evidence="7">The sequence shown here is derived from an EMBL/GenBank/DDBJ whole genome shotgun (WGS) entry which is preliminary data.</text>
</comment>
<organism evidence="7 8">
    <name type="scientific">Corynebacterium lemuris</name>
    <dbReference type="NCBI Taxonomy" id="1859292"/>
    <lineage>
        <taxon>Bacteria</taxon>
        <taxon>Bacillati</taxon>
        <taxon>Actinomycetota</taxon>
        <taxon>Actinomycetes</taxon>
        <taxon>Mycobacteriales</taxon>
        <taxon>Corynebacteriaceae</taxon>
        <taxon>Corynebacterium</taxon>
    </lineage>
</organism>
<protein>
    <submittedName>
        <fullName evidence="7">Cytokinetic ring protein SteA</fullName>
    </submittedName>
</protein>
<dbReference type="Proteomes" id="UP001205965">
    <property type="component" value="Unassembled WGS sequence"/>
</dbReference>
<evidence type="ECO:0000256" key="5">
    <source>
        <dbReference type="SAM" id="Phobius"/>
    </source>
</evidence>
<keyword evidence="4" id="KW-0067">ATP-binding</keyword>
<evidence type="ECO:0000256" key="4">
    <source>
        <dbReference type="ARBA" id="ARBA00022840"/>
    </source>
</evidence>
<evidence type="ECO:0000256" key="1">
    <source>
        <dbReference type="ARBA" id="ARBA00022679"/>
    </source>
</evidence>
<keyword evidence="5" id="KW-0472">Membrane</keyword>
<keyword evidence="8" id="KW-1185">Reference proteome</keyword>
<feature type="domain" description="SteA-like C-terminal" evidence="6">
    <location>
        <begin position="336"/>
        <end position="389"/>
    </location>
</feature>
<dbReference type="InterPro" id="IPR022215">
    <property type="entry name" value="SteA-like_C"/>
</dbReference>
<dbReference type="NCBIfam" id="NF040608">
    <property type="entry name" value="division_SteA"/>
    <property type="match status" value="1"/>
</dbReference>